<accession>A0A139SQZ0</accession>
<comment type="caution">
    <text evidence="1">The sequence shown here is derived from an EMBL/GenBank/DDBJ whole genome shotgun (WGS) entry which is preliminary data.</text>
</comment>
<evidence type="ECO:0000313" key="1">
    <source>
        <dbReference type="EMBL" id="KXU36890.1"/>
    </source>
</evidence>
<dbReference type="EMBL" id="LSZO01000175">
    <property type="protein sequence ID" value="KXU36890.1"/>
    <property type="molecule type" value="Genomic_DNA"/>
</dbReference>
<name>A0A139SQZ0_9GAMM</name>
<proteinExistence type="predicted"/>
<evidence type="ECO:0000313" key="2">
    <source>
        <dbReference type="Proteomes" id="UP000072660"/>
    </source>
</evidence>
<gene>
    <name evidence="1" type="ORF">AXE65_04385</name>
</gene>
<protein>
    <submittedName>
        <fullName evidence="1">Uncharacterized protein</fullName>
    </submittedName>
</protein>
<keyword evidence="2" id="KW-1185">Reference proteome</keyword>
<dbReference type="Proteomes" id="UP000072660">
    <property type="component" value="Unassembled WGS sequence"/>
</dbReference>
<sequence length="460" mass="51319">MDPKEDEHAQNALVLMQKPFVEQQGRNMWAALITLTQPNLTPEQRQTVADDYTEQFNHWYEHTYVDFYLKSGGGLRLVPSEEEPEAPKPPLPYVSDEYRLPASANNKALCTNADIANCLNIVREQPQATEQALAPYADVLEQIAALAQYDYYHVPLLNTVATPIPSFQSLFVSRSAHALTHINGHSDQALTGLCRDAHTARVLIANSNHLVAMMVGVRLLSSSLDVAAQIIAELPLDAALPPSCAKAFAPLTAETINLSLCSAMRGEFTALHSIIELEKKSLIYNQQVQPENVSDLDNVLLVVAAEKAAVCWPQIQPTLLKDEKFVTPAIAVSTWRQQCRNRMRMLKSENKIAYGIACGLAQAGTGFDHADYVHRMQDTNAQLQMMQVLLWLRQQPNLPQRLTSHYLQSSVPKDLYSSTQRPLTLSEDGSELNIPAYKKDSRERGLRLPLPQALRYGEIE</sequence>
<organism evidence="1 2">
    <name type="scientific">Ventosimonas gracilis</name>
    <dbReference type="NCBI Taxonomy" id="1680762"/>
    <lineage>
        <taxon>Bacteria</taxon>
        <taxon>Pseudomonadati</taxon>
        <taxon>Pseudomonadota</taxon>
        <taxon>Gammaproteobacteria</taxon>
        <taxon>Pseudomonadales</taxon>
        <taxon>Ventosimonadaceae</taxon>
        <taxon>Ventosimonas</taxon>
    </lineage>
</organism>
<dbReference type="AlphaFoldDB" id="A0A139SQZ0"/>
<reference evidence="1 2" key="1">
    <citation type="submission" date="2016-02" db="EMBL/GenBank/DDBJ databases">
        <authorList>
            <person name="Wen L."/>
            <person name="He K."/>
            <person name="Yang H."/>
        </authorList>
    </citation>
    <scope>NUCLEOTIDE SEQUENCE [LARGE SCALE GENOMIC DNA]</scope>
    <source>
        <strain evidence="1 2">CV58</strain>
    </source>
</reference>